<evidence type="ECO:0000259" key="1">
    <source>
        <dbReference type="Pfam" id="PF12146"/>
    </source>
</evidence>
<sequence length="273" mass="30793">MPRLMISSLLTLLAAYLLLLVGIYFYQPHLLFLPEIPSRQLERTPQAIGLAYEDVRLTASDGTELHGWWLAHPEPAGNVLFFHGNAGNISHRLHTLRLFHELGYQSLIIDYRGYGKSGGKPSEAGLYADAEAAWRYLRETRRLQPGEIVISGRSLGAAVALYLAHRHPPRALILESPFTSLPDLAAAHYRWLPARWLTRYAFDNRQRIPQLDAPLLIVHSEEDEITPAQQARTLYALAPEPKQQLVLQGGHNDARLGDEQTYTDGLRAFLARH</sequence>
<dbReference type="Gene3D" id="3.40.50.1820">
    <property type="entry name" value="alpha/beta hydrolase"/>
    <property type="match status" value="1"/>
</dbReference>
<dbReference type="AlphaFoldDB" id="A0A4R8ISA6"/>
<organism evidence="2 3">
    <name type="scientific">Thiohalophilus thiocyanatoxydans</name>
    <dbReference type="NCBI Taxonomy" id="381308"/>
    <lineage>
        <taxon>Bacteria</taxon>
        <taxon>Pseudomonadati</taxon>
        <taxon>Pseudomonadota</taxon>
        <taxon>Gammaproteobacteria</taxon>
        <taxon>Thiohalomonadales</taxon>
        <taxon>Thiohalophilaceae</taxon>
        <taxon>Thiohalophilus</taxon>
    </lineage>
</organism>
<gene>
    <name evidence="2" type="ORF">EDC23_2018</name>
</gene>
<dbReference type="Proteomes" id="UP000294914">
    <property type="component" value="Unassembled WGS sequence"/>
</dbReference>
<dbReference type="InterPro" id="IPR029058">
    <property type="entry name" value="AB_hydrolase_fold"/>
</dbReference>
<reference evidence="2 3" key="1">
    <citation type="submission" date="2019-03" db="EMBL/GenBank/DDBJ databases">
        <title>Genomic Encyclopedia of Type Strains, Phase IV (KMG-IV): sequencing the most valuable type-strain genomes for metagenomic binning, comparative biology and taxonomic classification.</title>
        <authorList>
            <person name="Goeker M."/>
        </authorList>
    </citation>
    <scope>NUCLEOTIDE SEQUENCE [LARGE SCALE GENOMIC DNA]</scope>
    <source>
        <strain evidence="2 3">DSM 16326</strain>
    </source>
</reference>
<name>A0A4R8ISA6_9GAMM</name>
<evidence type="ECO:0000313" key="2">
    <source>
        <dbReference type="EMBL" id="TDY00517.1"/>
    </source>
</evidence>
<dbReference type="PANTHER" id="PTHR12277">
    <property type="entry name" value="ALPHA/BETA HYDROLASE DOMAIN-CONTAINING PROTEIN"/>
    <property type="match status" value="1"/>
</dbReference>
<protein>
    <recommendedName>
        <fullName evidence="1">Serine aminopeptidase S33 domain-containing protein</fullName>
    </recommendedName>
</protein>
<dbReference type="InterPro" id="IPR022742">
    <property type="entry name" value="Hydrolase_4"/>
</dbReference>
<accession>A0A4R8ISA6</accession>
<comment type="caution">
    <text evidence="2">The sequence shown here is derived from an EMBL/GenBank/DDBJ whole genome shotgun (WGS) entry which is preliminary data.</text>
</comment>
<dbReference type="PANTHER" id="PTHR12277:SF81">
    <property type="entry name" value="PROTEIN ABHD13"/>
    <property type="match status" value="1"/>
</dbReference>
<evidence type="ECO:0000313" key="3">
    <source>
        <dbReference type="Proteomes" id="UP000294914"/>
    </source>
</evidence>
<proteinExistence type="predicted"/>
<feature type="domain" description="Serine aminopeptidase S33" evidence="1">
    <location>
        <begin position="74"/>
        <end position="191"/>
    </location>
</feature>
<dbReference type="SUPFAM" id="SSF53474">
    <property type="entry name" value="alpha/beta-Hydrolases"/>
    <property type="match status" value="1"/>
</dbReference>
<dbReference type="Pfam" id="PF12146">
    <property type="entry name" value="Hydrolase_4"/>
    <property type="match status" value="1"/>
</dbReference>
<keyword evidence="3" id="KW-1185">Reference proteome</keyword>
<dbReference type="EMBL" id="SOQX01000005">
    <property type="protein sequence ID" value="TDY00517.1"/>
    <property type="molecule type" value="Genomic_DNA"/>
</dbReference>